<evidence type="ECO:0000259" key="3">
    <source>
        <dbReference type="Pfam" id="PF11250"/>
    </source>
</evidence>
<evidence type="ECO:0000313" key="6">
    <source>
        <dbReference type="Proteomes" id="UP000663760"/>
    </source>
</evidence>
<comment type="similarity">
    <text evidence="1">Belongs to the fantastic four family.</text>
</comment>
<dbReference type="Pfam" id="PF11250">
    <property type="entry name" value="FAF"/>
    <property type="match status" value="1"/>
</dbReference>
<evidence type="ECO:0000256" key="2">
    <source>
        <dbReference type="SAM" id="MobiDB-lite"/>
    </source>
</evidence>
<keyword evidence="6" id="KW-1185">Reference proteome</keyword>
<evidence type="ECO:0000313" key="4">
    <source>
        <dbReference type="EMBL" id="CAA2625738.1"/>
    </source>
</evidence>
<feature type="domain" description="FAF" evidence="3">
    <location>
        <begin position="4"/>
        <end position="60"/>
    </location>
</feature>
<feature type="region of interest" description="Disordered" evidence="2">
    <location>
        <begin position="70"/>
        <end position="125"/>
    </location>
</feature>
<dbReference type="PANTHER" id="PTHR33155">
    <property type="entry name" value="FANTASTIC FOUR-LIKE PROTEIN (DUF3049)"/>
    <property type="match status" value="1"/>
</dbReference>
<evidence type="ECO:0000313" key="5">
    <source>
        <dbReference type="EMBL" id="CAA7401745.1"/>
    </source>
</evidence>
<dbReference type="AlphaFoldDB" id="A0A7I8KXN0"/>
<name>A0A7I8KXN0_SPIIN</name>
<proteinExistence type="inferred from homology"/>
<dbReference type="InterPro" id="IPR021410">
    <property type="entry name" value="FAF"/>
</dbReference>
<evidence type="ECO:0000256" key="1">
    <source>
        <dbReference type="ARBA" id="ARBA00008690"/>
    </source>
</evidence>
<dbReference type="EMBL" id="LR746272">
    <property type="protein sequence ID" value="CAA7401745.1"/>
    <property type="molecule type" value="Genomic_DNA"/>
</dbReference>
<organism evidence="5 6">
    <name type="scientific">Spirodela intermedia</name>
    <name type="common">Intermediate duckweed</name>
    <dbReference type="NCBI Taxonomy" id="51605"/>
    <lineage>
        <taxon>Eukaryota</taxon>
        <taxon>Viridiplantae</taxon>
        <taxon>Streptophyta</taxon>
        <taxon>Embryophyta</taxon>
        <taxon>Tracheophyta</taxon>
        <taxon>Spermatophyta</taxon>
        <taxon>Magnoliopsida</taxon>
        <taxon>Liliopsida</taxon>
        <taxon>Araceae</taxon>
        <taxon>Lemnoideae</taxon>
        <taxon>Spirodela</taxon>
    </lineage>
</organism>
<feature type="compositionally biased region" description="Low complexity" evidence="2">
    <location>
        <begin position="87"/>
        <end position="105"/>
    </location>
</feature>
<reference evidence="5" key="1">
    <citation type="submission" date="2020-02" db="EMBL/GenBank/DDBJ databases">
        <authorList>
            <person name="Scholz U."/>
            <person name="Mascher M."/>
            <person name="Fiebig A."/>
        </authorList>
    </citation>
    <scope>NUCLEOTIDE SEQUENCE</scope>
</reference>
<dbReference type="OrthoDB" id="777888at2759"/>
<dbReference type="EMBL" id="LR743596">
    <property type="protein sequence ID" value="CAA2625738.1"/>
    <property type="molecule type" value="Genomic_DNA"/>
</dbReference>
<dbReference type="InterPro" id="IPR046431">
    <property type="entry name" value="FAF_dom"/>
</dbReference>
<protein>
    <recommendedName>
        <fullName evidence="3">FAF domain-containing protein</fullName>
    </recommendedName>
</protein>
<dbReference type="Proteomes" id="UP000663760">
    <property type="component" value="Chromosome 9"/>
</dbReference>
<gene>
    <name evidence="4" type="ORF">SI7747_09011475</name>
    <name evidence="5" type="ORF">SI8410_09012423</name>
</gene>
<dbReference type="PANTHER" id="PTHR33155:SF75">
    <property type="entry name" value="OS02G0750800 PROTEIN"/>
    <property type="match status" value="1"/>
</dbReference>
<accession>A0A7I8KXN0</accession>
<sequence length="125" mass="13666">MRRLPPPITVVAKAGEKKCLMPWVLRRSYEDGGRLVLREVEVKHQEYLKASREGGRLTLKIIHVEPPLLPATELPENDGGGPPPAWPSSILSSMAALSSSSPEAMACHEDPRPRSIFNPVAAVHS</sequence>